<gene>
    <name evidence="2" type="ORF">CV102_21995</name>
</gene>
<evidence type="ECO:0000256" key="1">
    <source>
        <dbReference type="SAM" id="MobiDB-lite"/>
    </source>
</evidence>
<evidence type="ECO:0000313" key="3">
    <source>
        <dbReference type="Proteomes" id="UP000766904"/>
    </source>
</evidence>
<dbReference type="Proteomes" id="UP000766904">
    <property type="component" value="Unassembled WGS sequence"/>
</dbReference>
<keyword evidence="3" id="KW-1185">Reference proteome</keyword>
<accession>A0A8J8Q150</accession>
<feature type="region of interest" description="Disordered" evidence="1">
    <location>
        <begin position="46"/>
        <end position="65"/>
    </location>
</feature>
<organism evidence="2 3">
    <name type="scientific">Natronococcus pandeyae</name>
    <dbReference type="NCBI Taxonomy" id="2055836"/>
    <lineage>
        <taxon>Archaea</taxon>
        <taxon>Methanobacteriati</taxon>
        <taxon>Methanobacteriota</taxon>
        <taxon>Stenosarchaea group</taxon>
        <taxon>Halobacteria</taxon>
        <taxon>Halobacteriales</taxon>
        <taxon>Natrialbaceae</taxon>
        <taxon>Natronococcus</taxon>
    </lineage>
</organism>
<comment type="caution">
    <text evidence="2">The sequence shown here is derived from an EMBL/GenBank/DDBJ whole genome shotgun (WGS) entry which is preliminary data.</text>
</comment>
<dbReference type="AlphaFoldDB" id="A0A8J8Q150"/>
<protein>
    <submittedName>
        <fullName evidence="2">Uncharacterized protein</fullName>
    </submittedName>
</protein>
<dbReference type="EMBL" id="PHNJ01000017">
    <property type="protein sequence ID" value="TYL36498.1"/>
    <property type="molecule type" value="Genomic_DNA"/>
</dbReference>
<reference evidence="2" key="1">
    <citation type="submission" date="2017-11" db="EMBL/GenBank/DDBJ databases">
        <authorList>
            <person name="Kajale S.C."/>
            <person name="Sharma A."/>
        </authorList>
    </citation>
    <scope>NUCLEOTIDE SEQUENCE</scope>
    <source>
        <strain evidence="2">LS1_42</strain>
    </source>
</reference>
<evidence type="ECO:0000313" key="2">
    <source>
        <dbReference type="EMBL" id="TYL36498.1"/>
    </source>
</evidence>
<proteinExistence type="predicted"/>
<name>A0A8J8Q150_9EURY</name>
<sequence length="65" mass="7122">MVGVVTSVAEPVVFVRPTDEASDRPRRMSLDSVRAITPDAVRLKGDLPTGVTSRSAHSRRFDLRS</sequence>